<dbReference type="PaxDb" id="2903-EOD26800"/>
<reference evidence="3" key="1">
    <citation type="journal article" date="2013" name="Nature">
        <title>Pan genome of the phytoplankton Emiliania underpins its global distribution.</title>
        <authorList>
            <person name="Read B.A."/>
            <person name="Kegel J."/>
            <person name="Klute M.J."/>
            <person name="Kuo A."/>
            <person name="Lefebvre S.C."/>
            <person name="Maumus F."/>
            <person name="Mayer C."/>
            <person name="Miller J."/>
            <person name="Monier A."/>
            <person name="Salamov A."/>
            <person name="Young J."/>
            <person name="Aguilar M."/>
            <person name="Claverie J.M."/>
            <person name="Frickenhaus S."/>
            <person name="Gonzalez K."/>
            <person name="Herman E.K."/>
            <person name="Lin Y.C."/>
            <person name="Napier J."/>
            <person name="Ogata H."/>
            <person name="Sarno A.F."/>
            <person name="Shmutz J."/>
            <person name="Schroeder D."/>
            <person name="de Vargas C."/>
            <person name="Verret F."/>
            <person name="von Dassow P."/>
            <person name="Valentin K."/>
            <person name="Van de Peer Y."/>
            <person name="Wheeler G."/>
            <person name="Dacks J.B."/>
            <person name="Delwiche C.F."/>
            <person name="Dyhrman S.T."/>
            <person name="Glockner G."/>
            <person name="John U."/>
            <person name="Richards T."/>
            <person name="Worden A.Z."/>
            <person name="Zhang X."/>
            <person name="Grigoriev I.V."/>
            <person name="Allen A.E."/>
            <person name="Bidle K."/>
            <person name="Borodovsky M."/>
            <person name="Bowler C."/>
            <person name="Brownlee C."/>
            <person name="Cock J.M."/>
            <person name="Elias M."/>
            <person name="Gladyshev V.N."/>
            <person name="Groth M."/>
            <person name="Guda C."/>
            <person name="Hadaegh A."/>
            <person name="Iglesias-Rodriguez M.D."/>
            <person name="Jenkins J."/>
            <person name="Jones B.M."/>
            <person name="Lawson T."/>
            <person name="Leese F."/>
            <person name="Lindquist E."/>
            <person name="Lobanov A."/>
            <person name="Lomsadze A."/>
            <person name="Malik S.B."/>
            <person name="Marsh M.E."/>
            <person name="Mackinder L."/>
            <person name="Mock T."/>
            <person name="Mueller-Roeber B."/>
            <person name="Pagarete A."/>
            <person name="Parker M."/>
            <person name="Probert I."/>
            <person name="Quesneville H."/>
            <person name="Raines C."/>
            <person name="Rensing S.A."/>
            <person name="Riano-Pachon D.M."/>
            <person name="Richier S."/>
            <person name="Rokitta S."/>
            <person name="Shiraiwa Y."/>
            <person name="Soanes D.M."/>
            <person name="van der Giezen M."/>
            <person name="Wahlund T.M."/>
            <person name="Williams B."/>
            <person name="Wilson W."/>
            <person name="Wolfe G."/>
            <person name="Wurch L.L."/>
        </authorList>
    </citation>
    <scope>NUCLEOTIDE SEQUENCE</scope>
</reference>
<evidence type="ECO:0000313" key="3">
    <source>
        <dbReference type="Proteomes" id="UP000013827"/>
    </source>
</evidence>
<evidence type="ECO:0000313" key="2">
    <source>
        <dbReference type="EnsemblProtists" id="EOD26800"/>
    </source>
</evidence>
<dbReference type="OMA" id="YAYWIAT"/>
<proteinExistence type="predicted"/>
<feature type="compositionally biased region" description="Pro residues" evidence="1">
    <location>
        <begin position="82"/>
        <end position="225"/>
    </location>
</feature>
<organism evidence="2 3">
    <name type="scientific">Emiliania huxleyi (strain CCMP1516)</name>
    <dbReference type="NCBI Taxonomy" id="280463"/>
    <lineage>
        <taxon>Eukaryota</taxon>
        <taxon>Haptista</taxon>
        <taxon>Haptophyta</taxon>
        <taxon>Prymnesiophyceae</taxon>
        <taxon>Isochrysidales</taxon>
        <taxon>Noelaerhabdaceae</taxon>
        <taxon>Emiliania</taxon>
    </lineage>
</organism>
<dbReference type="EnsemblProtists" id="EOD26800">
    <property type="protein sequence ID" value="EOD26800"/>
    <property type="gene ID" value="EMIHUDRAFT_366884"/>
</dbReference>
<keyword evidence="3" id="KW-1185">Reference proteome</keyword>
<reference evidence="2" key="2">
    <citation type="submission" date="2024-10" db="UniProtKB">
        <authorList>
            <consortium name="EnsemblProtists"/>
        </authorList>
    </citation>
    <scope>IDENTIFICATION</scope>
</reference>
<accession>A0A0D3JTG5</accession>
<name>A0A0D3JTG5_EMIH1</name>
<evidence type="ECO:0000256" key="1">
    <source>
        <dbReference type="SAM" id="MobiDB-lite"/>
    </source>
</evidence>
<protein>
    <submittedName>
        <fullName evidence="2">Uncharacterized protein</fullName>
    </submittedName>
</protein>
<feature type="region of interest" description="Disordered" evidence="1">
    <location>
        <begin position="1"/>
        <end position="46"/>
    </location>
</feature>
<dbReference type="KEGG" id="ehx:EMIHUDRAFT_366884"/>
<dbReference type="GeneID" id="17272346"/>
<dbReference type="HOGENOM" id="CLU_569378_0_0_1"/>
<feature type="compositionally biased region" description="Pro residues" evidence="1">
    <location>
        <begin position="15"/>
        <end position="28"/>
    </location>
</feature>
<dbReference type="AlphaFoldDB" id="A0A0D3JTG5"/>
<dbReference type="Proteomes" id="UP000013827">
    <property type="component" value="Unassembled WGS sequence"/>
</dbReference>
<sequence length="480" mass="48401">MPSITSALPSFAPLPSIPSTPSHVPPMPSITSALPSFAPVPVSLPTSLPVTPSFVPSYVPPYVPSVVPPVPPMPMPSVASLPVPPQPPPSPPPPASPSPPPSASPSPPPSASPSPPPSASPSPPPSASPSPPPSASPSPPPSASPSPPPSASPSPPPSASPSPPPSASPSPPPSLPPSPQPSPPPPQPSLPPLPKQPPLPREPPLPKEPPLPNAPPLPEAPPLPKAPPPAPIKVVPLRGTARVVGNLQGCTVFADYNGNGELDEGEPTAKDKTGESGTFLVEVEEDKAESMPLVVARAETCVDVLTGVPLRASLFTPPQCRGGFITPPTDSLHRSAGSSSVFPFDPCVYDVVRETKAFISSGQAGRRRLQAVAEDEVYSGLYAYWIATLSPSLIGSAISDIAGPCDDPPADFPTADGAVQDAVGAGITAAGGSEPYWTPPDTGKVFDRTAGVGSLVDAATSATGTTLGETIEECLAEDGE</sequence>
<dbReference type="PRINTS" id="PR01217">
    <property type="entry name" value="PRICHEXTENSN"/>
</dbReference>
<dbReference type="RefSeq" id="XP_005779229.1">
    <property type="nucleotide sequence ID" value="XM_005779172.1"/>
</dbReference>
<feature type="region of interest" description="Disordered" evidence="1">
    <location>
        <begin position="69"/>
        <end position="225"/>
    </location>
</feature>